<dbReference type="AlphaFoldDB" id="A0AAV7JTV5"/>
<evidence type="ECO:0000313" key="2">
    <source>
        <dbReference type="Proteomes" id="UP001165289"/>
    </source>
</evidence>
<protein>
    <submittedName>
        <fullName evidence="1">SCAN domain-containing protein 3</fullName>
    </submittedName>
</protein>
<evidence type="ECO:0000313" key="1">
    <source>
        <dbReference type="EMBL" id="KAI6651909.1"/>
    </source>
</evidence>
<dbReference type="Proteomes" id="UP001165289">
    <property type="component" value="Unassembled WGS sequence"/>
</dbReference>
<comment type="caution">
    <text evidence="1">The sequence shown here is derived from an EMBL/GenBank/DDBJ whole genome shotgun (WGS) entry which is preliminary data.</text>
</comment>
<sequence length="112" mass="12660">MPKELFAHKGSQVKKQRLDLMPKVTFDQRNSLRASLEVAWLIARAKKPHNIGEKLIKPVATRMTEMMCGKEQAAKLGTVPLSAKTVSKRLDVLAQNIKEQLIISIKKSRQLQ</sequence>
<proteinExistence type="predicted"/>
<reference evidence="1 2" key="1">
    <citation type="journal article" date="2023" name="BMC Biol.">
        <title>The compact genome of the sponge Oopsacas minuta (Hexactinellida) is lacking key metazoan core genes.</title>
        <authorList>
            <person name="Santini S."/>
            <person name="Schenkelaars Q."/>
            <person name="Jourda C."/>
            <person name="Duchesne M."/>
            <person name="Belahbib H."/>
            <person name="Rocher C."/>
            <person name="Selva M."/>
            <person name="Riesgo A."/>
            <person name="Vervoort M."/>
            <person name="Leys S.P."/>
            <person name="Kodjabachian L."/>
            <person name="Le Bivic A."/>
            <person name="Borchiellini C."/>
            <person name="Claverie J.M."/>
            <person name="Renard E."/>
        </authorList>
    </citation>
    <scope>NUCLEOTIDE SEQUENCE [LARGE SCALE GENOMIC DNA]</scope>
    <source>
        <strain evidence="1">SPO-2</strain>
    </source>
</reference>
<keyword evidence="2" id="KW-1185">Reference proteome</keyword>
<gene>
    <name evidence="1" type="ORF">LOD99_4788</name>
</gene>
<accession>A0AAV7JTV5</accession>
<organism evidence="1 2">
    <name type="scientific">Oopsacas minuta</name>
    <dbReference type="NCBI Taxonomy" id="111878"/>
    <lineage>
        <taxon>Eukaryota</taxon>
        <taxon>Metazoa</taxon>
        <taxon>Porifera</taxon>
        <taxon>Hexactinellida</taxon>
        <taxon>Hexasterophora</taxon>
        <taxon>Lyssacinosida</taxon>
        <taxon>Leucopsacidae</taxon>
        <taxon>Oopsacas</taxon>
    </lineage>
</organism>
<dbReference type="PANTHER" id="PTHR45913">
    <property type="entry name" value="EPM2A-INTERACTING PROTEIN 1"/>
    <property type="match status" value="1"/>
</dbReference>
<dbReference type="EMBL" id="JAKMXF010000301">
    <property type="protein sequence ID" value="KAI6651909.1"/>
    <property type="molecule type" value="Genomic_DNA"/>
</dbReference>
<name>A0AAV7JTV5_9METZ</name>
<dbReference type="PANTHER" id="PTHR45913:SF19">
    <property type="entry name" value="LOW QUALITY PROTEIN: ZINC FINGER BED DOMAIN-CONTAINING PROTEIN 5-LIKE"/>
    <property type="match status" value="1"/>
</dbReference>